<dbReference type="PATRIC" id="fig|1139996.3.peg.711"/>
<dbReference type="EC" id="3.2.1.26" evidence="2"/>
<gene>
    <name evidence="6" type="ORF">OMQ_00716</name>
</gene>
<dbReference type="SUPFAM" id="SSF75005">
    <property type="entry name" value="Arabinanase/levansucrase/invertase"/>
    <property type="match status" value="1"/>
</dbReference>
<dbReference type="GO" id="GO:0005975">
    <property type="term" value="P:carbohydrate metabolic process"/>
    <property type="evidence" value="ECO:0007669"/>
    <property type="project" value="InterPro"/>
</dbReference>
<evidence type="ECO:0000256" key="3">
    <source>
        <dbReference type="ARBA" id="ARBA00022801"/>
    </source>
</evidence>
<evidence type="ECO:0000259" key="5">
    <source>
        <dbReference type="Pfam" id="PF00251"/>
    </source>
</evidence>
<feature type="domain" description="Glycosyl hydrolase family 32 N-terminal" evidence="5">
    <location>
        <begin position="45"/>
        <end position="304"/>
    </location>
</feature>
<accession>S0NRQ6</accession>
<dbReference type="EMBL" id="AHYT01000002">
    <property type="protein sequence ID" value="EOT30024.1"/>
    <property type="molecule type" value="Genomic_DNA"/>
</dbReference>
<protein>
    <recommendedName>
        <fullName evidence="2">beta-fructofuranosidase</fullName>
        <ecNumber evidence="2">3.2.1.26</ecNumber>
    </recommendedName>
</protein>
<reference evidence="6 7" key="1">
    <citation type="submission" date="2013-03" db="EMBL/GenBank/DDBJ databases">
        <title>The Genome Sequence of Enterococcus saccharolyticus ATCC_43076 (Illumina only assembly).</title>
        <authorList>
            <consortium name="The Broad Institute Genomics Platform"/>
            <consortium name="The Broad Institute Genome Sequencing Center for Infectious Disease"/>
            <person name="Earl A."/>
            <person name="Russ C."/>
            <person name="Gilmore M."/>
            <person name="Surin D."/>
            <person name="Walker B."/>
            <person name="Young S."/>
            <person name="Zeng Q."/>
            <person name="Gargeya S."/>
            <person name="Fitzgerald M."/>
            <person name="Haas B."/>
            <person name="Abouelleil A."/>
            <person name="Allen A.W."/>
            <person name="Alvarado L."/>
            <person name="Arachchi H.M."/>
            <person name="Berlin A.M."/>
            <person name="Chapman S.B."/>
            <person name="Gainer-Dewar J."/>
            <person name="Goldberg J."/>
            <person name="Griggs A."/>
            <person name="Gujja S."/>
            <person name="Hansen M."/>
            <person name="Howarth C."/>
            <person name="Imamovic A."/>
            <person name="Ireland A."/>
            <person name="Larimer J."/>
            <person name="McCowan C."/>
            <person name="Murphy C."/>
            <person name="Pearson M."/>
            <person name="Poon T.W."/>
            <person name="Priest M."/>
            <person name="Roberts A."/>
            <person name="Saif S."/>
            <person name="Shea T."/>
            <person name="Sisk P."/>
            <person name="Sykes S."/>
            <person name="Wortman J."/>
            <person name="Nusbaum C."/>
            <person name="Birren B."/>
        </authorList>
    </citation>
    <scope>NUCLEOTIDE SEQUENCE [LARGE SCALE GENOMIC DNA]</scope>
    <source>
        <strain evidence="6 7">ATCC 43076</strain>
    </source>
</reference>
<dbReference type="HOGENOM" id="CLU_042071_0_0_9"/>
<dbReference type="OrthoDB" id="9759709at2"/>
<evidence type="ECO:0000313" key="7">
    <source>
        <dbReference type="Proteomes" id="UP000014136"/>
    </source>
</evidence>
<organism evidence="6 7">
    <name type="scientific">Enterococcus saccharolyticus subsp. saccharolyticus ATCC 43076</name>
    <dbReference type="NCBI Taxonomy" id="1139996"/>
    <lineage>
        <taxon>Bacteria</taxon>
        <taxon>Bacillati</taxon>
        <taxon>Bacillota</taxon>
        <taxon>Bacilli</taxon>
        <taxon>Lactobacillales</taxon>
        <taxon>Enterococcaceae</taxon>
        <taxon>Enterococcus</taxon>
    </lineage>
</organism>
<dbReference type="Gene3D" id="2.115.10.20">
    <property type="entry name" value="Glycosyl hydrolase domain, family 43"/>
    <property type="match status" value="1"/>
</dbReference>
<dbReference type="InterPro" id="IPR001362">
    <property type="entry name" value="Glyco_hydro_32"/>
</dbReference>
<dbReference type="CDD" id="cd08995">
    <property type="entry name" value="GH32_EcAec43-like"/>
    <property type="match status" value="1"/>
</dbReference>
<dbReference type="PANTHER" id="PTHR43101">
    <property type="entry name" value="BETA-FRUCTOSIDASE"/>
    <property type="match status" value="1"/>
</dbReference>
<evidence type="ECO:0000313" key="6">
    <source>
        <dbReference type="EMBL" id="EOT30024.1"/>
    </source>
</evidence>
<name>S0NRQ6_9ENTE</name>
<proteinExistence type="inferred from homology"/>
<dbReference type="STRING" id="41997.RV16_GL001919"/>
<dbReference type="InterPro" id="IPR013148">
    <property type="entry name" value="Glyco_hydro_32_N"/>
</dbReference>
<keyword evidence="7" id="KW-1185">Reference proteome</keyword>
<dbReference type="Pfam" id="PF00251">
    <property type="entry name" value="Glyco_hydro_32N"/>
    <property type="match status" value="1"/>
</dbReference>
<evidence type="ECO:0000256" key="4">
    <source>
        <dbReference type="ARBA" id="ARBA00023295"/>
    </source>
</evidence>
<dbReference type="Proteomes" id="UP000014136">
    <property type="component" value="Unassembled WGS sequence"/>
</dbReference>
<dbReference type="InterPro" id="IPR023296">
    <property type="entry name" value="Glyco_hydro_beta-prop_sf"/>
</dbReference>
<comment type="caution">
    <text evidence="6">The sequence shown here is derived from an EMBL/GenBank/DDBJ whole genome shotgun (WGS) entry which is preliminary data.</text>
</comment>
<sequence>MVKTGKMIMFFLIVFLLEGCQSVETEVNALYPKSEDSFVGDPMPYFNGEEFMMYYLEDLRDGQIGFHPFSLMTTNDFYHYKNVGEVIPYVNEEDSAERALGTGSIIQDETGIYHAFYTGHNGERTPKEVIMHASSKDGKNWQKIPEDTFQADDMYEKNDFRDPYVFYEQESQEYWMLITTRQDGQGIIAKYTSNDLRTWKNTGSFFNNDLGNDSNLECPSLVYFNEKWYLAFSDQWDKRVVHYRVADRVDGPFRKSTTDHVDGAGFYAGRLETDGENLYQVGWIPTKENHDDLSNYNWAGNLAVHQLKSEGDKLIPQIPKTAYEQLDKQQVPTGNYTKNKELILDGTAQLLEGTVQVTSDTKVALEFSKENIILLDFGNERMQYYNTYLEDIPRRNPQSEINLTKSGIFDWKIVKENEIVVIYFGDYALSNRMYEMNNEIKMIVLDGQVTVK</sequence>
<comment type="similarity">
    <text evidence="1">Belongs to the glycosyl hydrolase 32 family.</text>
</comment>
<keyword evidence="4" id="KW-0326">Glycosidase</keyword>
<dbReference type="InterPro" id="IPR051214">
    <property type="entry name" value="GH32_Enzymes"/>
</dbReference>
<keyword evidence="3" id="KW-0378">Hydrolase</keyword>
<dbReference type="AlphaFoldDB" id="S0NRQ6"/>
<dbReference type="eggNOG" id="COG1621">
    <property type="taxonomic scope" value="Bacteria"/>
</dbReference>
<evidence type="ECO:0000256" key="2">
    <source>
        <dbReference type="ARBA" id="ARBA00012758"/>
    </source>
</evidence>
<dbReference type="SMART" id="SM00640">
    <property type="entry name" value="Glyco_32"/>
    <property type="match status" value="1"/>
</dbReference>
<dbReference type="PANTHER" id="PTHR43101:SF1">
    <property type="entry name" value="BETA-FRUCTOSIDASE"/>
    <property type="match status" value="1"/>
</dbReference>
<evidence type="ECO:0000256" key="1">
    <source>
        <dbReference type="ARBA" id="ARBA00009902"/>
    </source>
</evidence>
<dbReference type="GO" id="GO:0004564">
    <property type="term" value="F:beta-fructofuranosidase activity"/>
    <property type="evidence" value="ECO:0007669"/>
    <property type="project" value="UniProtKB-EC"/>
</dbReference>